<sequence>MVKATKLVVRNEKIVKAFECYKEKIKEYNKKVSGMGYYLKPVHIVTKKVGEEIRIYRYFGKYWWKIEYLGLKGNKPVIKWIYIGKNKPIESLPDPPINPLEGFSFYTLKGDKDHIYVSERTYTKFQNKIEKILLGEKICSD</sequence>
<dbReference type="GeneID" id="12450003"/>
<protein>
    <submittedName>
        <fullName evidence="1">Uncharacterized protein</fullName>
    </submittedName>
</protein>
<dbReference type="RefSeq" id="WP_014558053.1">
    <property type="nucleotide sequence ID" value="NZ_DSFH01000017.1"/>
</dbReference>
<accession>A0A843AIX9</accession>
<evidence type="ECO:0000313" key="2">
    <source>
        <dbReference type="Proteomes" id="UP000652307"/>
    </source>
</evidence>
<evidence type="ECO:0000313" key="1">
    <source>
        <dbReference type="EMBL" id="MBE9391539.1"/>
    </source>
</evidence>
<dbReference type="EMBL" id="JADEZV010000003">
    <property type="protein sequence ID" value="MBE9391539.1"/>
    <property type="molecule type" value="Genomic_DNA"/>
</dbReference>
<name>A0A843AIX9_9CREN</name>
<dbReference type="Proteomes" id="UP000652307">
    <property type="component" value="Unassembled WGS sequence"/>
</dbReference>
<dbReference type="AlphaFoldDB" id="A0A843AIX9"/>
<organism evidence="1 2">
    <name type="scientific">Fervidicoccus fontis</name>
    <dbReference type="NCBI Taxonomy" id="683846"/>
    <lineage>
        <taxon>Archaea</taxon>
        <taxon>Thermoproteota</taxon>
        <taxon>Thermoprotei</taxon>
        <taxon>Fervidicoccales</taxon>
        <taxon>Fervidicoccaceae</taxon>
        <taxon>Fervidicoccus</taxon>
    </lineage>
</organism>
<gene>
    <name evidence="1" type="ORF">IOK49_05580</name>
</gene>
<comment type="caution">
    <text evidence="1">The sequence shown here is derived from an EMBL/GenBank/DDBJ whole genome shotgun (WGS) entry which is preliminary data.</text>
</comment>
<reference evidence="1" key="1">
    <citation type="submission" date="2020-10" db="EMBL/GenBank/DDBJ databases">
        <title>Fervidococcus fontis strain 3639Fd - the first crenarchaeon capable of growth on lipids.</title>
        <authorList>
            <person name="Kochetkova T.V."/>
            <person name="Elcheninov A.G."/>
            <person name="Toschakov S.V."/>
            <person name="Kublanov I.V."/>
        </authorList>
    </citation>
    <scope>NUCLEOTIDE SEQUENCE</scope>
    <source>
        <strain evidence="1">3639Fd</strain>
    </source>
</reference>
<proteinExistence type="predicted"/>